<reference evidence="10" key="1">
    <citation type="submission" date="2020-10" db="EMBL/GenBank/DDBJ databases">
        <authorList>
            <person name="Gilroy R."/>
        </authorList>
    </citation>
    <scope>NUCLEOTIDE SEQUENCE</scope>
    <source>
        <strain evidence="10">C6-149</strain>
    </source>
</reference>
<feature type="domain" description="ATP-grasp" evidence="9">
    <location>
        <begin position="159"/>
        <end position="351"/>
    </location>
</feature>
<dbReference type="InterPro" id="IPR036897">
    <property type="entry name" value="CarbamoylP_synth_lsu_oligo_sf"/>
</dbReference>
<evidence type="ECO:0000256" key="8">
    <source>
        <dbReference type="PROSITE-ProRule" id="PRU00409"/>
    </source>
</evidence>
<gene>
    <name evidence="10" type="ORF">IAA89_03585</name>
</gene>
<dbReference type="Pfam" id="PF02787">
    <property type="entry name" value="CPSase_L_D3"/>
    <property type="match status" value="1"/>
</dbReference>
<dbReference type="SMART" id="SM01096">
    <property type="entry name" value="CPSase_L_D3"/>
    <property type="match status" value="1"/>
</dbReference>
<dbReference type="InterPro" id="IPR016185">
    <property type="entry name" value="PreATP-grasp_dom_sf"/>
</dbReference>
<dbReference type="PROSITE" id="PS50975">
    <property type="entry name" value="ATP_GRASP"/>
    <property type="match status" value="1"/>
</dbReference>
<accession>A0A9D9H9C1</accession>
<dbReference type="SUPFAM" id="SSF56059">
    <property type="entry name" value="Glutathione synthetase ATP-binding domain-like"/>
    <property type="match status" value="1"/>
</dbReference>
<dbReference type="InterPro" id="IPR005480">
    <property type="entry name" value="CPSase_lsu_oligo"/>
</dbReference>
<dbReference type="Proteomes" id="UP000823614">
    <property type="component" value="Unassembled WGS sequence"/>
</dbReference>
<evidence type="ECO:0000256" key="4">
    <source>
        <dbReference type="ARBA" id="ARBA00022840"/>
    </source>
</evidence>
<dbReference type="PRINTS" id="PR00098">
    <property type="entry name" value="CPSASE"/>
</dbReference>
<proteinExistence type="inferred from homology"/>
<dbReference type="PANTHER" id="PTHR11405:SF16">
    <property type="entry name" value="ASPARTATE CARBAMOYLTRANSFERASE, CHLOROPLASTIC"/>
    <property type="match status" value="1"/>
</dbReference>
<dbReference type="SUPFAM" id="SSF52440">
    <property type="entry name" value="PreATP-grasp domain"/>
    <property type="match status" value="2"/>
</dbReference>
<evidence type="ECO:0000256" key="5">
    <source>
        <dbReference type="ARBA" id="ARBA00023211"/>
    </source>
</evidence>
<dbReference type="InterPro" id="IPR005483">
    <property type="entry name" value="CPSase_dom"/>
</dbReference>
<evidence type="ECO:0000256" key="2">
    <source>
        <dbReference type="ARBA" id="ARBA00022598"/>
    </source>
</evidence>
<evidence type="ECO:0000256" key="3">
    <source>
        <dbReference type="ARBA" id="ARBA00022741"/>
    </source>
</evidence>
<comment type="similarity">
    <text evidence="1">Belongs to the CarB family.</text>
</comment>
<dbReference type="Gene3D" id="3.30.470.20">
    <property type="entry name" value="ATP-grasp fold, B domain"/>
    <property type="match status" value="1"/>
</dbReference>
<dbReference type="GO" id="GO:0046872">
    <property type="term" value="F:metal ion binding"/>
    <property type="evidence" value="ECO:0007669"/>
    <property type="project" value="InterPro"/>
</dbReference>
<dbReference type="EMBL" id="JADIMP010000057">
    <property type="protein sequence ID" value="MBO8441513.1"/>
    <property type="molecule type" value="Genomic_DNA"/>
</dbReference>
<organism evidence="10 11">
    <name type="scientific">Candidatus Gallilactobacillus intestinavium</name>
    <dbReference type="NCBI Taxonomy" id="2840838"/>
    <lineage>
        <taxon>Bacteria</taxon>
        <taxon>Bacillati</taxon>
        <taxon>Bacillota</taxon>
        <taxon>Bacilli</taxon>
        <taxon>Lactobacillales</taxon>
        <taxon>Lactobacillaceae</taxon>
        <taxon>Lactobacillaceae incertae sedis</taxon>
        <taxon>Candidatus Gallilactobacillus</taxon>
    </lineage>
</organism>
<evidence type="ECO:0000313" key="11">
    <source>
        <dbReference type="Proteomes" id="UP000823614"/>
    </source>
</evidence>
<comment type="catalytic activity">
    <reaction evidence="7">
        <text>hydrogencarbonate + NH4(+) + 2 ATP = carbamoyl phosphate + 2 ADP + phosphate + 2 H(+)</text>
        <dbReference type="Rhea" id="RHEA:18029"/>
        <dbReference type="ChEBI" id="CHEBI:15378"/>
        <dbReference type="ChEBI" id="CHEBI:17544"/>
        <dbReference type="ChEBI" id="CHEBI:28938"/>
        <dbReference type="ChEBI" id="CHEBI:30616"/>
        <dbReference type="ChEBI" id="CHEBI:43474"/>
        <dbReference type="ChEBI" id="CHEBI:58228"/>
        <dbReference type="ChEBI" id="CHEBI:456216"/>
        <dbReference type="EC" id="6.3.4.16"/>
    </reaction>
</comment>
<dbReference type="GO" id="GO:0004088">
    <property type="term" value="F:carbamoyl-phosphate synthase (glutamine-hydrolyzing) activity"/>
    <property type="evidence" value="ECO:0007669"/>
    <property type="project" value="TreeGrafter"/>
</dbReference>
<evidence type="ECO:0000256" key="1">
    <source>
        <dbReference type="ARBA" id="ARBA00009799"/>
    </source>
</evidence>
<keyword evidence="3 8" id="KW-0547">Nucleotide-binding</keyword>
<dbReference type="Pfam" id="PF02786">
    <property type="entry name" value="CPSase_L_D2"/>
    <property type="match status" value="1"/>
</dbReference>
<protein>
    <recommendedName>
        <fullName evidence="6">carbamoyl-phosphate synthase (ammonia)</fullName>
        <ecNumber evidence="6">6.3.4.16</ecNumber>
    </recommendedName>
</protein>
<dbReference type="GO" id="GO:0005524">
    <property type="term" value="F:ATP binding"/>
    <property type="evidence" value="ECO:0007669"/>
    <property type="project" value="UniProtKB-UniRule"/>
</dbReference>
<dbReference type="PANTHER" id="PTHR11405">
    <property type="entry name" value="CARBAMOYLTRANSFERASE FAMILY MEMBER"/>
    <property type="match status" value="1"/>
</dbReference>
<evidence type="ECO:0000259" key="9">
    <source>
        <dbReference type="PROSITE" id="PS50975"/>
    </source>
</evidence>
<dbReference type="SUPFAM" id="SSF48108">
    <property type="entry name" value="Carbamoyl phosphate synthetase, large subunit connection domain"/>
    <property type="match status" value="1"/>
</dbReference>
<keyword evidence="2" id="KW-0436">Ligase</keyword>
<evidence type="ECO:0000256" key="6">
    <source>
        <dbReference type="ARBA" id="ARBA00044063"/>
    </source>
</evidence>
<evidence type="ECO:0000256" key="7">
    <source>
        <dbReference type="ARBA" id="ARBA00047359"/>
    </source>
</evidence>
<dbReference type="GO" id="GO:0006541">
    <property type="term" value="P:glutamine metabolic process"/>
    <property type="evidence" value="ECO:0007669"/>
    <property type="project" value="TreeGrafter"/>
</dbReference>
<comment type="caution">
    <text evidence="10">The sequence shown here is derived from an EMBL/GenBank/DDBJ whole genome shotgun (WGS) entry which is preliminary data.</text>
</comment>
<dbReference type="Gene3D" id="1.10.1030.10">
    <property type="entry name" value="Carbamoyl-phosphate synthetase, large subunit oligomerisation domain"/>
    <property type="match status" value="1"/>
</dbReference>
<dbReference type="InterPro" id="IPR011761">
    <property type="entry name" value="ATP-grasp"/>
</dbReference>
<keyword evidence="5" id="KW-0464">Manganese</keyword>
<sequence>MESLSNEESLINYNFFAKLKELYKEIFTKSENKINTLVLGDGSNYFGHETELDSSAYQLLNILNHFKLNTYYLNNNPYSFTLDSSKIKRILGDPYNSEIIKNVIIQNNIKILILSVSGPNSISAVNQLINDGFLRKNQVIVLGVPFDTLGMIGDQLKLNQHLKALNESIIESEKANNISDTFDIARKIGFPVLIKKNEHLSEQHVFNNADDLDHYLQKIFDQDKTESITVERSLVGLKEIGFQVLRDINGNKILIGALEDINPVGINTFDSISVTPVQTLDDDQYQYLRTVAFRLADELNIIGPVHIQFALDEDSNKHYVMKITPFFDYASALLARATGYPITLVATSLLLGIPLSEVKLPSTFSKRTALIEPTLDHIVVKFPIFEFDEAKSVSNRVNHRLSVVQKSVGSTIAVGRSVEEAILKAMRSAHFHKHDFEFNLLTDIRDDELVKRLIQPDSNHLMVILEAIRRGYEVDEISELTHINKFFIYKLRNIYQLELNIANQYGNFDVLELAKKNGLSDGLIAQLWNMDTDDILENCISKNVLPKYKLIEPTAGEFNEIVPTFYSTYEDENESNITNNKERVLVITTGSFRLGDGAAGELIMSNVIQELHQQGYYVIVLNNNPNAISLIPELADKRYIEPQEISDVINLINQEQPTKIFVPGNRIKLIEKIKSSCPNVDLLLINKAKQDYDFVLNDILDEPIYFYDQFTNEYYLIDIFKNQNRKISSQFKEFDCNSLSKTLFKNLVTGFYVFIDNQLVSLPWTHLAYLNKLTNFNWIRFLTRALLKKNLPSDEEKLAQLDKINLNDIEIQEITTDLWKRWEIEHVKHSSRLHLAAKILLKNENNFLMLPVS</sequence>
<dbReference type="EC" id="6.3.4.16" evidence="6"/>
<dbReference type="InterPro" id="IPR058047">
    <property type="entry name" value="CPSase_preATP-grasp"/>
</dbReference>
<dbReference type="Gene3D" id="3.40.50.20">
    <property type="match status" value="2"/>
</dbReference>
<reference evidence="10" key="2">
    <citation type="journal article" date="2021" name="PeerJ">
        <title>Extensive microbial diversity within the chicken gut microbiome revealed by metagenomics and culture.</title>
        <authorList>
            <person name="Gilroy R."/>
            <person name="Ravi A."/>
            <person name="Getino M."/>
            <person name="Pursley I."/>
            <person name="Horton D.L."/>
            <person name="Alikhan N.F."/>
            <person name="Baker D."/>
            <person name="Gharbi K."/>
            <person name="Hall N."/>
            <person name="Watson M."/>
            <person name="Adriaenssens E.M."/>
            <person name="Foster-Nyarko E."/>
            <person name="Jarju S."/>
            <person name="Secka A."/>
            <person name="Antonio M."/>
            <person name="Oren A."/>
            <person name="Chaudhuri R.R."/>
            <person name="La Ragione R."/>
            <person name="Hildebrand F."/>
            <person name="Pallen M.J."/>
        </authorList>
    </citation>
    <scope>NUCLEOTIDE SEQUENCE</scope>
    <source>
        <strain evidence="10">C6-149</strain>
    </source>
</reference>
<dbReference type="GO" id="GO:0005737">
    <property type="term" value="C:cytoplasm"/>
    <property type="evidence" value="ECO:0007669"/>
    <property type="project" value="TreeGrafter"/>
</dbReference>
<dbReference type="InterPro" id="IPR005479">
    <property type="entry name" value="CPAse_ATP-bd"/>
</dbReference>
<dbReference type="Pfam" id="PF25596">
    <property type="entry name" value="CPSase_L_D1"/>
    <property type="match status" value="2"/>
</dbReference>
<dbReference type="GO" id="GO:0004087">
    <property type="term" value="F:carbamoyl-phosphate synthase (ammonia) activity"/>
    <property type="evidence" value="ECO:0007669"/>
    <property type="project" value="UniProtKB-EC"/>
</dbReference>
<dbReference type="AlphaFoldDB" id="A0A9D9H9C1"/>
<evidence type="ECO:0000313" key="10">
    <source>
        <dbReference type="EMBL" id="MBO8441513.1"/>
    </source>
</evidence>
<keyword evidence="4 8" id="KW-0067">ATP-binding</keyword>
<name>A0A9D9H9C1_9LACO</name>